<dbReference type="InterPro" id="IPR050583">
    <property type="entry name" value="Mycobacterial_A85_antigen"/>
</dbReference>
<keyword evidence="1" id="KW-0732">Signal</keyword>
<reference evidence="2 3" key="1">
    <citation type="submission" date="2019-12" db="EMBL/GenBank/DDBJ databases">
        <authorList>
            <person name="Li J."/>
        </authorList>
    </citation>
    <scope>NUCLEOTIDE SEQUENCE [LARGE SCALE GENOMIC DNA]</scope>
    <source>
        <strain evidence="2 3">HL2-2</strain>
    </source>
</reference>
<dbReference type="InterPro" id="IPR000801">
    <property type="entry name" value="Esterase-like"/>
</dbReference>
<name>A0A6L6UB17_9FLAO</name>
<dbReference type="InterPro" id="IPR029058">
    <property type="entry name" value="AB_hydrolase_fold"/>
</dbReference>
<keyword evidence="3" id="KW-1185">Reference proteome</keyword>
<dbReference type="Pfam" id="PF00756">
    <property type="entry name" value="Esterase"/>
    <property type="match status" value="1"/>
</dbReference>
<dbReference type="PANTHER" id="PTHR48098:SF6">
    <property type="entry name" value="FERRI-BACILLIBACTIN ESTERASE BESA"/>
    <property type="match status" value="1"/>
</dbReference>
<feature type="signal peptide" evidence="1">
    <location>
        <begin position="1"/>
        <end position="20"/>
    </location>
</feature>
<gene>
    <name evidence="2" type="ORF">GN138_06620</name>
</gene>
<dbReference type="Gene3D" id="3.40.50.1820">
    <property type="entry name" value="alpha/beta hydrolase"/>
    <property type="match status" value="1"/>
</dbReference>
<dbReference type="Proteomes" id="UP000478208">
    <property type="component" value="Unassembled WGS sequence"/>
</dbReference>
<evidence type="ECO:0000256" key="1">
    <source>
        <dbReference type="SAM" id="SignalP"/>
    </source>
</evidence>
<protein>
    <submittedName>
        <fullName evidence="2">Alpha/beta hydrolase</fullName>
    </submittedName>
</protein>
<organism evidence="2 3">
    <name type="scientific">Winogradskyella endarachnes</name>
    <dbReference type="NCBI Taxonomy" id="2681965"/>
    <lineage>
        <taxon>Bacteria</taxon>
        <taxon>Pseudomonadati</taxon>
        <taxon>Bacteroidota</taxon>
        <taxon>Flavobacteriia</taxon>
        <taxon>Flavobacteriales</taxon>
        <taxon>Flavobacteriaceae</taxon>
        <taxon>Winogradskyella</taxon>
    </lineage>
</organism>
<evidence type="ECO:0000313" key="3">
    <source>
        <dbReference type="Proteomes" id="UP000478208"/>
    </source>
</evidence>
<dbReference type="EMBL" id="WOWS01000002">
    <property type="protein sequence ID" value="MUU78112.1"/>
    <property type="molecule type" value="Genomic_DNA"/>
</dbReference>
<dbReference type="SUPFAM" id="SSF53474">
    <property type="entry name" value="alpha/beta-Hydrolases"/>
    <property type="match status" value="1"/>
</dbReference>
<dbReference type="RefSeq" id="WP_157363008.1">
    <property type="nucleotide sequence ID" value="NZ_WOWS01000002.1"/>
</dbReference>
<comment type="caution">
    <text evidence="2">The sequence shown here is derived from an EMBL/GenBank/DDBJ whole genome shotgun (WGS) entry which is preliminary data.</text>
</comment>
<sequence length="267" mass="30699">MKIKLFYLVLLGLLPNQVTTQSTVSENITKINIEALQLNTVKTIWIYLPKTYKTTEKSFPVIYMHDAQNLFDVKTSYSGEWEVDEFMDSQTDNQSIIVGIEHGNEKRIDELTPYKHKIHGGGHGDDYLNFIKDNLKPYVDKTYRTKPEAEFTSIFGSSLGGLISFYAVIKYPEVFGKAGVFSPAFWINPEIFDLVKHTEIPETSKFYFLAGTEEGETMLPKLKEMLNLLDRKGLHPSQIKNHIVHGGKHNEEFWASNFGIAYKWLYN</sequence>
<evidence type="ECO:0000313" key="2">
    <source>
        <dbReference type="EMBL" id="MUU78112.1"/>
    </source>
</evidence>
<dbReference type="AlphaFoldDB" id="A0A6L6UB17"/>
<dbReference type="PANTHER" id="PTHR48098">
    <property type="entry name" value="ENTEROCHELIN ESTERASE-RELATED"/>
    <property type="match status" value="1"/>
</dbReference>
<keyword evidence="2" id="KW-0378">Hydrolase</keyword>
<accession>A0A6L6UB17</accession>
<proteinExistence type="predicted"/>
<feature type="chain" id="PRO_5026842563" evidence="1">
    <location>
        <begin position="21"/>
        <end position="267"/>
    </location>
</feature>
<dbReference type="GO" id="GO:0016787">
    <property type="term" value="F:hydrolase activity"/>
    <property type="evidence" value="ECO:0007669"/>
    <property type="project" value="UniProtKB-KW"/>
</dbReference>